<dbReference type="SUPFAM" id="SSF117143">
    <property type="entry name" value="Flagellar hook protein flgE"/>
    <property type="match status" value="1"/>
</dbReference>
<dbReference type="OrthoDB" id="9804559at2"/>
<dbReference type="InterPro" id="IPR012836">
    <property type="entry name" value="FlgF"/>
</dbReference>
<dbReference type="Pfam" id="PF00460">
    <property type="entry name" value="Flg_bb_rod"/>
    <property type="match status" value="1"/>
</dbReference>
<dbReference type="InterPro" id="IPR053967">
    <property type="entry name" value="LlgE_F_G-like_D1"/>
</dbReference>
<dbReference type="Pfam" id="PF22692">
    <property type="entry name" value="LlgE_F_G_D1"/>
    <property type="match status" value="1"/>
</dbReference>
<evidence type="ECO:0000256" key="3">
    <source>
        <dbReference type="ARBA" id="ARBA00023143"/>
    </source>
</evidence>
<evidence type="ECO:0000259" key="5">
    <source>
        <dbReference type="Pfam" id="PF00460"/>
    </source>
</evidence>
<keyword evidence="9" id="KW-1185">Reference proteome</keyword>
<dbReference type="InterPro" id="IPR020013">
    <property type="entry name" value="Flagellar_FlgE/F/G"/>
</dbReference>
<evidence type="ECO:0000256" key="2">
    <source>
        <dbReference type="ARBA" id="ARBA00009677"/>
    </source>
</evidence>
<evidence type="ECO:0000313" key="9">
    <source>
        <dbReference type="Proteomes" id="UP000315252"/>
    </source>
</evidence>
<dbReference type="InterPro" id="IPR037925">
    <property type="entry name" value="FlgE/F/G-like"/>
</dbReference>
<dbReference type="PANTHER" id="PTHR30435:SF19">
    <property type="entry name" value="FLAGELLAR BASAL-BODY ROD PROTEIN FLGG"/>
    <property type="match status" value="1"/>
</dbReference>
<evidence type="ECO:0000256" key="4">
    <source>
        <dbReference type="RuleBase" id="RU362116"/>
    </source>
</evidence>
<dbReference type="RefSeq" id="WP_142899568.1">
    <property type="nucleotide sequence ID" value="NZ_ML660065.1"/>
</dbReference>
<dbReference type="GO" id="GO:0071978">
    <property type="term" value="P:bacterial-type flagellum-dependent swarming motility"/>
    <property type="evidence" value="ECO:0007669"/>
    <property type="project" value="TreeGrafter"/>
</dbReference>
<dbReference type="AlphaFoldDB" id="A0A545T253"/>
<dbReference type="NCBIfam" id="TIGR02490">
    <property type="entry name" value="flgF"/>
    <property type="match status" value="1"/>
</dbReference>
<dbReference type="NCBIfam" id="TIGR03506">
    <property type="entry name" value="FlgEFG_subfam"/>
    <property type="match status" value="1"/>
</dbReference>
<keyword evidence="8" id="KW-0966">Cell projection</keyword>
<sequence length="241" mass="26510">MENTGYIALSRQSVLRRQMDIIANNMANMTTPAFKGEDMMFVEHLKKTANNDRVSLVQDLALLRNLNAGPMTKTDNPLDLAINGDGYFVVETPDGERYTRNGTFQLNQDGQIVTTQGDPVLGIDGNAITIPPNEPHISITRDGSISAGETLIGRIQIVGFENEQELEKQSNSLFARGEQEPQVAEGAEVAQGMIEGSNVQGIVEMTKMITTVRSYSSTSKLVDQEHERQRRAIQVLASSQQ</sequence>
<comment type="subcellular location">
    <subcellularLocation>
        <location evidence="1 4">Bacterial flagellum basal body</location>
    </subcellularLocation>
</comment>
<dbReference type="InterPro" id="IPR001444">
    <property type="entry name" value="Flag_bb_rod_N"/>
</dbReference>
<proteinExistence type="inferred from homology"/>
<comment type="subunit">
    <text evidence="4">The basal body constitutes a major portion of the flagellar organelle and consists of five rings (E,L,P,S, and M) mounted on a central rod. The rod consists of about 26 subunits of FlgG in the distal portion, and FlgB, FlgC and FlgF are thought to build up the proximal portion of the rod with about 6 subunits each.</text>
</comment>
<feature type="domain" description="Flagellar hook protein FlgE/F/G-like D1" evidence="7">
    <location>
        <begin position="81"/>
        <end position="147"/>
    </location>
</feature>
<protein>
    <recommendedName>
        <fullName evidence="4">Flagellar basal-body rod protein FlgF</fullName>
    </recommendedName>
</protein>
<evidence type="ECO:0000259" key="7">
    <source>
        <dbReference type="Pfam" id="PF22692"/>
    </source>
</evidence>
<evidence type="ECO:0000313" key="8">
    <source>
        <dbReference type="EMBL" id="TQV71275.1"/>
    </source>
</evidence>
<feature type="domain" description="Flagellar basal-body/hook protein C-terminal" evidence="6">
    <location>
        <begin position="190"/>
        <end position="234"/>
    </location>
</feature>
<keyword evidence="8" id="KW-0969">Cilium</keyword>
<accession>A0A545T253</accession>
<keyword evidence="8" id="KW-0282">Flagellum</keyword>
<dbReference type="InterPro" id="IPR010930">
    <property type="entry name" value="Flg_bb/hook_C_dom"/>
</dbReference>
<evidence type="ECO:0000256" key="1">
    <source>
        <dbReference type="ARBA" id="ARBA00004117"/>
    </source>
</evidence>
<gene>
    <name evidence="8" type="primary">flgF</name>
    <name evidence="8" type="ORF">FKG95_26945</name>
</gene>
<organism evidence="8 9">
    <name type="scientific">Denitrobaculum tricleocarpae</name>
    <dbReference type="NCBI Taxonomy" id="2591009"/>
    <lineage>
        <taxon>Bacteria</taxon>
        <taxon>Pseudomonadati</taxon>
        <taxon>Pseudomonadota</taxon>
        <taxon>Alphaproteobacteria</taxon>
        <taxon>Rhodospirillales</taxon>
        <taxon>Rhodospirillaceae</taxon>
        <taxon>Denitrobaculum</taxon>
    </lineage>
</organism>
<dbReference type="Proteomes" id="UP000315252">
    <property type="component" value="Unassembled WGS sequence"/>
</dbReference>
<dbReference type="PANTHER" id="PTHR30435">
    <property type="entry name" value="FLAGELLAR PROTEIN"/>
    <property type="match status" value="1"/>
</dbReference>
<name>A0A545T253_9PROT</name>
<dbReference type="EMBL" id="VHSH01000014">
    <property type="protein sequence ID" value="TQV71275.1"/>
    <property type="molecule type" value="Genomic_DNA"/>
</dbReference>
<dbReference type="GO" id="GO:0030694">
    <property type="term" value="C:bacterial-type flagellum basal body, rod"/>
    <property type="evidence" value="ECO:0007669"/>
    <property type="project" value="UniProtKB-UniRule"/>
</dbReference>
<keyword evidence="3 4" id="KW-0975">Bacterial flagellum</keyword>
<feature type="domain" description="Flagellar basal body rod protein N-terminal" evidence="5">
    <location>
        <begin position="6"/>
        <end position="35"/>
    </location>
</feature>
<comment type="similarity">
    <text evidence="2 4">Belongs to the flagella basal body rod proteins family.</text>
</comment>
<dbReference type="Pfam" id="PF06429">
    <property type="entry name" value="Flg_bbr_C"/>
    <property type="match status" value="1"/>
</dbReference>
<evidence type="ECO:0000259" key="6">
    <source>
        <dbReference type="Pfam" id="PF06429"/>
    </source>
</evidence>
<comment type="caution">
    <text evidence="8">The sequence shown here is derived from an EMBL/GenBank/DDBJ whole genome shotgun (WGS) entry which is preliminary data.</text>
</comment>
<reference evidence="8 9" key="1">
    <citation type="submission" date="2019-06" db="EMBL/GenBank/DDBJ databases">
        <title>Whole genome sequence for Rhodospirillaceae sp. R148.</title>
        <authorList>
            <person name="Wang G."/>
        </authorList>
    </citation>
    <scope>NUCLEOTIDE SEQUENCE [LARGE SCALE GENOMIC DNA]</scope>
    <source>
        <strain evidence="8 9">R148</strain>
    </source>
</reference>